<name>A0A820N826_9BILA</name>
<dbReference type="Proteomes" id="UP000663872">
    <property type="component" value="Unassembled WGS sequence"/>
</dbReference>
<accession>A0A820N826</accession>
<keyword evidence="13" id="KW-1185">Reference proteome</keyword>
<dbReference type="EMBL" id="CAJOBS010000891">
    <property type="protein sequence ID" value="CAF4656731.1"/>
    <property type="molecule type" value="Genomic_DNA"/>
</dbReference>
<dbReference type="Proteomes" id="UP000663848">
    <property type="component" value="Unassembled WGS sequence"/>
</dbReference>
<evidence type="ECO:0000313" key="13">
    <source>
        <dbReference type="Proteomes" id="UP000663873"/>
    </source>
</evidence>
<feature type="signal peptide" evidence="1">
    <location>
        <begin position="1"/>
        <end position="22"/>
    </location>
</feature>
<dbReference type="OrthoDB" id="10022282at2759"/>
<evidence type="ECO:0000313" key="7">
    <source>
        <dbReference type="EMBL" id="CAF4254170.1"/>
    </source>
</evidence>
<evidence type="ECO:0000313" key="3">
    <source>
        <dbReference type="EMBL" id="CAF3362739.1"/>
    </source>
</evidence>
<reference evidence="8" key="1">
    <citation type="submission" date="2021-02" db="EMBL/GenBank/DDBJ databases">
        <authorList>
            <person name="Nowell W R."/>
        </authorList>
    </citation>
    <scope>NUCLEOTIDE SEQUENCE</scope>
</reference>
<sequence>MTFIQLISIQLLLIIVSHQILANPIIAEESSDGLLDRDQSMVKRQDYMYFDLGKFLTDTSNRENPQHIYDKVAKRRAQAKANLAGLWGVPTRFA</sequence>
<feature type="chain" id="PRO_5044132670" evidence="1">
    <location>
        <begin position="23"/>
        <end position="94"/>
    </location>
</feature>
<dbReference type="EMBL" id="CAJNYV010000505">
    <property type="protein sequence ID" value="CAF3362739.1"/>
    <property type="molecule type" value="Genomic_DNA"/>
</dbReference>
<evidence type="ECO:0000313" key="10">
    <source>
        <dbReference type="EMBL" id="CAF4585730.1"/>
    </source>
</evidence>
<gene>
    <name evidence="5" type="ORF">FME351_LOCUS13284</name>
    <name evidence="6" type="ORF">GRG538_LOCUS15102</name>
    <name evidence="8" type="ORF">HFQ381_LOCUS19009</name>
    <name evidence="3" type="ORF">KIK155_LOCUS4635</name>
    <name evidence="2" type="ORF">LUA448_LOCUS9403</name>
    <name evidence="10" type="ORF">QYT958_LOCUS10563</name>
    <name evidence="4" type="ORF">TIS948_LOCUS30834</name>
    <name evidence="11" type="ORF">TOA249_LOCUS14408</name>
    <name evidence="9" type="ORF">TSG867_LOCUS17920</name>
    <name evidence="7" type="ORF">UJA718_LOCUS9738</name>
</gene>
<dbReference type="Proteomes" id="UP000663865">
    <property type="component" value="Unassembled WGS sequence"/>
</dbReference>
<evidence type="ECO:0000313" key="4">
    <source>
        <dbReference type="EMBL" id="CAF3436828.1"/>
    </source>
</evidence>
<evidence type="ECO:0000313" key="9">
    <source>
        <dbReference type="EMBL" id="CAF4462331.1"/>
    </source>
</evidence>
<dbReference type="EMBL" id="CAJOBR010001184">
    <property type="protein sequence ID" value="CAF4585730.1"/>
    <property type="molecule type" value="Genomic_DNA"/>
</dbReference>
<dbReference type="Proteomes" id="UP000663833">
    <property type="component" value="Unassembled WGS sequence"/>
</dbReference>
<dbReference type="EMBL" id="CAJNYT010002330">
    <property type="protein sequence ID" value="CAF3463350.1"/>
    <property type="molecule type" value="Genomic_DNA"/>
</dbReference>
<keyword evidence="1" id="KW-0732">Signal</keyword>
<dbReference type="Proteomes" id="UP000663862">
    <property type="component" value="Unassembled WGS sequence"/>
</dbReference>
<dbReference type="EMBL" id="CAJOBP010001106">
    <property type="protein sequence ID" value="CAF4254170.1"/>
    <property type="molecule type" value="Genomic_DNA"/>
</dbReference>
<dbReference type="Proteomes" id="UP000663825">
    <property type="component" value="Unassembled WGS sequence"/>
</dbReference>
<evidence type="ECO:0000313" key="11">
    <source>
        <dbReference type="EMBL" id="CAF4656731.1"/>
    </source>
</evidence>
<dbReference type="Proteomes" id="UP000663873">
    <property type="component" value="Unassembled WGS sequence"/>
</dbReference>
<dbReference type="EMBL" id="CAJNXB010005666">
    <property type="protein sequence ID" value="CAF3436828.1"/>
    <property type="molecule type" value="Genomic_DNA"/>
</dbReference>
<dbReference type="EMBL" id="CAJNYD010001072">
    <property type="protein sequence ID" value="CAF3315295.1"/>
    <property type="molecule type" value="Genomic_DNA"/>
</dbReference>
<dbReference type="AlphaFoldDB" id="A0A820N826"/>
<proteinExistence type="predicted"/>
<organism evidence="8 12">
    <name type="scientific">Rotaria socialis</name>
    <dbReference type="NCBI Taxonomy" id="392032"/>
    <lineage>
        <taxon>Eukaryota</taxon>
        <taxon>Metazoa</taxon>
        <taxon>Spiralia</taxon>
        <taxon>Gnathifera</taxon>
        <taxon>Rotifera</taxon>
        <taxon>Eurotatoria</taxon>
        <taxon>Bdelloidea</taxon>
        <taxon>Philodinida</taxon>
        <taxon>Philodinidae</taxon>
        <taxon>Rotaria</taxon>
    </lineage>
</organism>
<dbReference type="Proteomes" id="UP000663851">
    <property type="component" value="Unassembled WGS sequence"/>
</dbReference>
<dbReference type="Proteomes" id="UP000663838">
    <property type="component" value="Unassembled WGS sequence"/>
</dbReference>
<evidence type="ECO:0000256" key="1">
    <source>
        <dbReference type="SAM" id="SignalP"/>
    </source>
</evidence>
<dbReference type="EMBL" id="CAJOBQ010001167">
    <property type="protein sequence ID" value="CAF4462331.1"/>
    <property type="molecule type" value="Genomic_DNA"/>
</dbReference>
<evidence type="ECO:0000313" key="12">
    <source>
        <dbReference type="Proteomes" id="UP000663851"/>
    </source>
</evidence>
<protein>
    <submittedName>
        <fullName evidence="8">Uncharacterized protein</fullName>
    </submittedName>
</protein>
<dbReference type="EMBL" id="CAJOBO010001509">
    <property type="protein sequence ID" value="CAF4385057.1"/>
    <property type="molecule type" value="Genomic_DNA"/>
</dbReference>
<dbReference type="EMBL" id="CAJNYU010001571">
    <property type="protein sequence ID" value="CAF3449411.1"/>
    <property type="molecule type" value="Genomic_DNA"/>
</dbReference>
<comment type="caution">
    <text evidence="8">The sequence shown here is derived from an EMBL/GenBank/DDBJ whole genome shotgun (WGS) entry which is preliminary data.</text>
</comment>
<evidence type="ECO:0000313" key="8">
    <source>
        <dbReference type="EMBL" id="CAF4385057.1"/>
    </source>
</evidence>
<evidence type="ECO:0000313" key="6">
    <source>
        <dbReference type="EMBL" id="CAF3463350.1"/>
    </source>
</evidence>
<evidence type="ECO:0000313" key="5">
    <source>
        <dbReference type="EMBL" id="CAF3449411.1"/>
    </source>
</evidence>
<dbReference type="Proteomes" id="UP000663869">
    <property type="component" value="Unassembled WGS sequence"/>
</dbReference>
<evidence type="ECO:0000313" key="2">
    <source>
        <dbReference type="EMBL" id="CAF3315295.1"/>
    </source>
</evidence>